<keyword evidence="3 14" id="KW-0813">Transport</keyword>
<name>A0ABZ0IDS9_9GAMM</name>
<evidence type="ECO:0000256" key="7">
    <source>
        <dbReference type="ARBA" id="ARBA00022729"/>
    </source>
</evidence>
<comment type="catalytic activity">
    <reaction evidence="12 14">
        <text>L-cysteinyl-[SoxY protein] + thiosulfate + 2 Fe(III)-[cytochrome c] = S-sulfosulfanyl-L-cysteinyl-[SoxY protein] + 2 Fe(II)-[cytochrome c] + 2 H(+)</text>
        <dbReference type="Rhea" id="RHEA:56720"/>
        <dbReference type="Rhea" id="RHEA-COMP:10350"/>
        <dbReference type="Rhea" id="RHEA-COMP:14328"/>
        <dbReference type="Rhea" id="RHEA-COMP:14399"/>
        <dbReference type="Rhea" id="RHEA-COMP:14691"/>
        <dbReference type="ChEBI" id="CHEBI:15378"/>
        <dbReference type="ChEBI" id="CHEBI:29033"/>
        <dbReference type="ChEBI" id="CHEBI:29034"/>
        <dbReference type="ChEBI" id="CHEBI:29950"/>
        <dbReference type="ChEBI" id="CHEBI:33542"/>
        <dbReference type="ChEBI" id="CHEBI:139321"/>
        <dbReference type="EC" id="2.8.5.2"/>
    </reaction>
</comment>
<evidence type="ECO:0000256" key="12">
    <source>
        <dbReference type="ARBA" id="ARBA00048077"/>
    </source>
</evidence>
<dbReference type="Proteomes" id="UP001626549">
    <property type="component" value="Chromosome"/>
</dbReference>
<dbReference type="InterPro" id="IPR025710">
    <property type="entry name" value="SoxA"/>
</dbReference>
<evidence type="ECO:0000256" key="5">
    <source>
        <dbReference type="ARBA" id="ARBA00022679"/>
    </source>
</evidence>
<dbReference type="PIRSF" id="PIRSF038455">
    <property type="entry name" value="SoxA"/>
    <property type="match status" value="1"/>
</dbReference>
<evidence type="ECO:0000313" key="18">
    <source>
        <dbReference type="Proteomes" id="UP001626549"/>
    </source>
</evidence>
<evidence type="ECO:0000256" key="1">
    <source>
        <dbReference type="ARBA" id="ARBA00004418"/>
    </source>
</evidence>
<comment type="catalytic activity">
    <reaction evidence="13 14">
        <text>S-sulfanyl-L-cysteinyl-[SoxY protein] + thiosulfate + 2 Fe(III)-[cytochrome c] = S-(2-sulfodisulfanyl)-L-cysteinyl-[SoxY protein] + 2 Fe(II)-[cytochrome c] + 2 H(+)</text>
        <dbReference type="Rhea" id="RHEA:51224"/>
        <dbReference type="Rhea" id="RHEA-COMP:10350"/>
        <dbReference type="Rhea" id="RHEA-COMP:14399"/>
        <dbReference type="Rhea" id="RHEA-COMP:14689"/>
        <dbReference type="Rhea" id="RHEA-COMP:14690"/>
        <dbReference type="ChEBI" id="CHEBI:15378"/>
        <dbReference type="ChEBI" id="CHEBI:29033"/>
        <dbReference type="ChEBI" id="CHEBI:29034"/>
        <dbReference type="ChEBI" id="CHEBI:33542"/>
        <dbReference type="ChEBI" id="CHEBI:61963"/>
        <dbReference type="ChEBI" id="CHEBI:140664"/>
        <dbReference type="EC" id="2.8.5.2"/>
    </reaction>
</comment>
<organism evidence="17 18">
    <name type="scientific">Congregibacter brevis</name>
    <dbReference type="NCBI Taxonomy" id="3081201"/>
    <lineage>
        <taxon>Bacteria</taxon>
        <taxon>Pseudomonadati</taxon>
        <taxon>Pseudomonadota</taxon>
        <taxon>Gammaproteobacteria</taxon>
        <taxon>Cellvibrionales</taxon>
        <taxon>Halieaceae</taxon>
        <taxon>Congregibacter</taxon>
    </lineage>
</organism>
<evidence type="ECO:0000256" key="4">
    <source>
        <dbReference type="ARBA" id="ARBA00022617"/>
    </source>
</evidence>
<keyword evidence="9 14" id="KW-0249">Electron transport</keyword>
<evidence type="ECO:0000256" key="3">
    <source>
        <dbReference type="ARBA" id="ARBA00022448"/>
    </source>
</evidence>
<feature type="signal peptide" evidence="15">
    <location>
        <begin position="1"/>
        <end position="27"/>
    </location>
</feature>
<evidence type="ECO:0000256" key="10">
    <source>
        <dbReference type="ARBA" id="ARBA00023004"/>
    </source>
</evidence>
<dbReference type="SUPFAM" id="SSF46626">
    <property type="entry name" value="Cytochrome c"/>
    <property type="match status" value="2"/>
</dbReference>
<comment type="subunit">
    <text evidence="2 14">Heterodimer of SoxA and SoxX.</text>
</comment>
<keyword evidence="18" id="KW-1185">Reference proteome</keyword>
<dbReference type="EMBL" id="CP136865">
    <property type="protein sequence ID" value="WOJ97202.1"/>
    <property type="molecule type" value="Genomic_DNA"/>
</dbReference>
<feature type="domain" description="Cytochrome c" evidence="16">
    <location>
        <begin position="83"/>
        <end position="163"/>
    </location>
</feature>
<evidence type="ECO:0000256" key="11">
    <source>
        <dbReference type="ARBA" id="ARBA00025746"/>
    </source>
</evidence>
<keyword evidence="4 14" id="KW-0349">Heme</keyword>
<gene>
    <name evidence="17" type="primary">soxA</name>
    <name evidence="17" type="ORF">R0137_01185</name>
</gene>
<keyword evidence="5 14" id="KW-0808">Transferase</keyword>
<keyword evidence="7 15" id="KW-0732">Signal</keyword>
<proteinExistence type="inferred from homology"/>
<evidence type="ECO:0000256" key="14">
    <source>
        <dbReference type="PIRNR" id="PIRNR038455"/>
    </source>
</evidence>
<dbReference type="Gene3D" id="1.10.760.10">
    <property type="entry name" value="Cytochrome c-like domain"/>
    <property type="match status" value="2"/>
</dbReference>
<keyword evidence="8 14" id="KW-0574">Periplasm</keyword>
<dbReference type="Pfam" id="PF21342">
    <property type="entry name" value="SoxA-TsdA_cyt-c"/>
    <property type="match status" value="1"/>
</dbReference>
<dbReference type="RefSeq" id="WP_407327907.1">
    <property type="nucleotide sequence ID" value="NZ_CP136865.1"/>
</dbReference>
<accession>A0ABZ0IDS9</accession>
<evidence type="ECO:0000256" key="13">
    <source>
        <dbReference type="ARBA" id="ARBA00048423"/>
    </source>
</evidence>
<keyword evidence="10 14" id="KW-0408">Iron</keyword>
<feature type="chain" id="PRO_5047038621" description="SoxAX cytochrome complex subunit A" evidence="15">
    <location>
        <begin position="28"/>
        <end position="282"/>
    </location>
</feature>
<reference evidence="17 18" key="1">
    <citation type="submission" date="2023-10" db="EMBL/GenBank/DDBJ databases">
        <title>Two novel species belonging to the OM43/NOR5 clade.</title>
        <authorList>
            <person name="Park M."/>
        </authorList>
    </citation>
    <scope>NUCLEOTIDE SEQUENCE [LARGE SCALE GENOMIC DNA]</scope>
    <source>
        <strain evidence="17 18">IMCC45268</strain>
    </source>
</reference>
<evidence type="ECO:0000256" key="9">
    <source>
        <dbReference type="ARBA" id="ARBA00022982"/>
    </source>
</evidence>
<dbReference type="InterPro" id="IPR036909">
    <property type="entry name" value="Cyt_c-like_dom_sf"/>
</dbReference>
<comment type="subcellular location">
    <subcellularLocation>
        <location evidence="1 14">Periplasm</location>
    </subcellularLocation>
</comment>
<dbReference type="NCBIfam" id="TIGR04484">
    <property type="entry name" value="thiosulf_SoxA"/>
    <property type="match status" value="1"/>
</dbReference>
<evidence type="ECO:0000256" key="2">
    <source>
        <dbReference type="ARBA" id="ARBA00011530"/>
    </source>
</evidence>
<keyword evidence="6 14" id="KW-0479">Metal-binding</keyword>
<evidence type="ECO:0000256" key="6">
    <source>
        <dbReference type="ARBA" id="ARBA00022723"/>
    </source>
</evidence>
<evidence type="ECO:0000256" key="15">
    <source>
        <dbReference type="SAM" id="SignalP"/>
    </source>
</evidence>
<evidence type="ECO:0000313" key="17">
    <source>
        <dbReference type="EMBL" id="WOJ97202.1"/>
    </source>
</evidence>
<comment type="similarity">
    <text evidence="11 14">Belongs to the SoxA family.</text>
</comment>
<evidence type="ECO:0000259" key="16">
    <source>
        <dbReference type="Pfam" id="PF21342"/>
    </source>
</evidence>
<sequence length="282" mass="31719">MFDSRSPSTSHRVFTALLFAISAAATAGPEEDRNALRAFYEQRFPDVELDAHVDGAYALDADKREQWLEMEDFPPYEIAIDDGADRYDEPLADGGSYADCLGENAPAVKHRFPRFDPESGEVETLEQRINSCRSAAGDEPWDYLGPEMSSLMAFIAYESRGQQFAIEVPEDPRAQAAYNDGKEFFYTRRGQLNFACSSCHVSMAGNALRAERLSAALGHATHWPVYRLKWKEVGPLHKRFIECNSQVRAVPLEAQSDSYRNLEYFLTYMSNGMTLNGPASRK</sequence>
<evidence type="ECO:0000256" key="8">
    <source>
        <dbReference type="ARBA" id="ARBA00022764"/>
    </source>
</evidence>
<dbReference type="EC" id="2.8.5.2" evidence="14"/>
<protein>
    <recommendedName>
        <fullName evidence="14">SoxAX cytochrome complex subunit A</fullName>
        <ecNumber evidence="14">2.8.5.2</ecNumber>
    </recommendedName>
    <alternativeName>
        <fullName evidence="14">Protein SoxA</fullName>
    </alternativeName>
    <alternativeName>
        <fullName evidence="14">Sulfur oxidizing protein A</fullName>
    </alternativeName>
    <alternativeName>
        <fullName evidence="14">Thiosulfate-oxidizing multienzyme system protein SoxA</fullName>
    </alternativeName>
</protein>
<dbReference type="InterPro" id="IPR009056">
    <property type="entry name" value="Cyt_c-like_dom"/>
</dbReference>